<evidence type="ECO:0000313" key="2">
    <source>
        <dbReference type="Proteomes" id="UP000721415"/>
    </source>
</evidence>
<sequence>MLLSSTNKNEKIVLGLLCLTCKDDDTMTEASEILDYYRNHEDMELFLYKDPDTDNYVGLMGIEHRRYVTENEKLSEPNEIETILVNRISVIPSFLDEGVEYEMYKELRILFPNAQIVGVIQNHTQDLIAELAAEFRAEEDSENESVVHT</sequence>
<protein>
    <submittedName>
        <fullName evidence="1">Uncharacterized protein</fullName>
    </submittedName>
</protein>
<evidence type="ECO:0000313" key="1">
    <source>
        <dbReference type="EMBL" id="MBG9985483.1"/>
    </source>
</evidence>
<dbReference type="RefSeq" id="WP_197113823.1">
    <property type="nucleotide sequence ID" value="NZ_JACBXQ010000001.1"/>
</dbReference>
<reference evidence="1 2" key="1">
    <citation type="submission" date="2020-07" db="EMBL/GenBank/DDBJ databases">
        <title>Facklamia lactis sp. nov., isolated from raw milk.</title>
        <authorList>
            <person name="Doll E.V."/>
            <person name="Huptas C."/>
            <person name="Staib L."/>
            <person name="Wenning M."/>
            <person name="Scherer S."/>
        </authorList>
    </citation>
    <scope>NUCLEOTIDE SEQUENCE [LARGE SCALE GENOMIC DNA]</scope>
    <source>
        <strain evidence="1 2">DSM 111018</strain>
    </source>
</reference>
<dbReference type="Proteomes" id="UP000721415">
    <property type="component" value="Unassembled WGS sequence"/>
</dbReference>
<proteinExistence type="predicted"/>
<name>A0ABS0LMV9_9LACT</name>
<dbReference type="EMBL" id="JACBXQ010000001">
    <property type="protein sequence ID" value="MBG9985483.1"/>
    <property type="molecule type" value="Genomic_DNA"/>
</dbReference>
<gene>
    <name evidence="1" type="ORF">HZY91_01080</name>
</gene>
<organism evidence="1 2">
    <name type="scientific">Facklamia lactis</name>
    <dbReference type="NCBI Taxonomy" id="2749967"/>
    <lineage>
        <taxon>Bacteria</taxon>
        <taxon>Bacillati</taxon>
        <taxon>Bacillota</taxon>
        <taxon>Bacilli</taxon>
        <taxon>Lactobacillales</taxon>
        <taxon>Aerococcaceae</taxon>
        <taxon>Facklamia</taxon>
    </lineage>
</organism>
<comment type="caution">
    <text evidence="1">The sequence shown here is derived from an EMBL/GenBank/DDBJ whole genome shotgun (WGS) entry which is preliminary data.</text>
</comment>
<keyword evidence="2" id="KW-1185">Reference proteome</keyword>
<accession>A0ABS0LMV9</accession>